<dbReference type="InterPro" id="IPR024996">
    <property type="entry name" value="RNaseH_pPIWI_RE"/>
</dbReference>
<dbReference type="InterPro" id="IPR025085">
    <property type="entry name" value="pPIWI_RE_X"/>
</dbReference>
<evidence type="ECO:0000259" key="2">
    <source>
        <dbReference type="Pfam" id="PF13111"/>
    </source>
</evidence>
<name>A0A139X698_9CYAN</name>
<proteinExistence type="predicted"/>
<dbReference type="Pfam" id="PF13032">
    <property type="entry name" value="RNaseH_pPIWI_RE"/>
    <property type="match status" value="1"/>
</dbReference>
<evidence type="ECO:0000259" key="3">
    <source>
        <dbReference type="Pfam" id="PF18157"/>
    </source>
</evidence>
<comment type="caution">
    <text evidence="4">The sequence shown here is derived from an EMBL/GenBank/DDBJ whole genome shotgun (WGS) entry which is preliminary data.</text>
</comment>
<gene>
    <name evidence="4" type="ORF">WA1_27020</name>
</gene>
<feature type="domain" description="pPIWI-RE RNaseH" evidence="1">
    <location>
        <begin position="621"/>
        <end position="903"/>
    </location>
</feature>
<organism evidence="4 5">
    <name type="scientific">Scytonema hofmannii PCC 7110</name>
    <dbReference type="NCBI Taxonomy" id="128403"/>
    <lineage>
        <taxon>Bacteria</taxon>
        <taxon>Bacillati</taxon>
        <taxon>Cyanobacteriota</taxon>
        <taxon>Cyanophyceae</taxon>
        <taxon>Nostocales</taxon>
        <taxon>Scytonemataceae</taxon>
        <taxon>Scytonema</taxon>
    </lineage>
</organism>
<keyword evidence="5" id="KW-1185">Reference proteome</keyword>
<dbReference type="STRING" id="128403.WA1_27020"/>
<dbReference type="Pfam" id="PF13111">
    <property type="entry name" value="pPIWI_RE_X"/>
    <property type="match status" value="1"/>
</dbReference>
<dbReference type="EMBL" id="ANNX02000030">
    <property type="protein sequence ID" value="KYC40195.1"/>
    <property type="molecule type" value="Genomic_DNA"/>
</dbReference>
<evidence type="ECO:0000313" key="5">
    <source>
        <dbReference type="Proteomes" id="UP000076925"/>
    </source>
</evidence>
<dbReference type="Pfam" id="PF18157">
    <property type="entry name" value="MID_pPIWI_RE"/>
    <property type="match status" value="1"/>
</dbReference>
<dbReference type="AlphaFoldDB" id="A0A139X698"/>
<accession>A0A139X698</accession>
<dbReference type="OrthoDB" id="494145at2"/>
<evidence type="ECO:0000313" key="4">
    <source>
        <dbReference type="EMBL" id="KYC40195.1"/>
    </source>
</evidence>
<protein>
    <recommendedName>
        <fullName evidence="6">DUF3893 domain-containing protein</fullName>
    </recommendedName>
</protein>
<feature type="domain" description="pPIWI-RE module N-terminal" evidence="2">
    <location>
        <begin position="11"/>
        <end position="414"/>
    </location>
</feature>
<dbReference type="RefSeq" id="WP_017749591.1">
    <property type="nucleotide sequence ID" value="NZ_KQ976354.1"/>
</dbReference>
<reference evidence="4 5" key="1">
    <citation type="journal article" date="2013" name="Genome Biol. Evol.">
        <title>Genomes of Stigonematalean cyanobacteria (subsection V) and the evolution of oxygenic photosynthesis from prokaryotes to plastids.</title>
        <authorList>
            <person name="Dagan T."/>
            <person name="Roettger M."/>
            <person name="Stucken K."/>
            <person name="Landan G."/>
            <person name="Koch R."/>
            <person name="Major P."/>
            <person name="Gould S.B."/>
            <person name="Goremykin V.V."/>
            <person name="Rippka R."/>
            <person name="Tandeau de Marsac N."/>
            <person name="Gugger M."/>
            <person name="Lockhart P.J."/>
            <person name="Allen J.F."/>
            <person name="Brune I."/>
            <person name="Maus I."/>
            <person name="Puhler A."/>
            <person name="Martin W.F."/>
        </authorList>
    </citation>
    <scope>NUCLEOTIDE SEQUENCE [LARGE SCALE GENOMIC DNA]</scope>
    <source>
        <strain evidence="4 5">PCC 7110</strain>
    </source>
</reference>
<sequence>MSKVSNILPGAWEPKQDDVKYEIFSLHVPTAWQQVAQSLASKRANGGFSKYSSVPVSSVDRIITASFPQIIKTQRFGWQRPGIPWLFATETVNIASLPMFVKDWLREEFSWCLGEEEVDSRLENLNDDDWCWEEEPITNPFWYQQNSEYKIDFRFQVLPDYLAKEFLKNPTVCFDGNAQYQLTFYQVVRLDQGAELMSWPPYRVPLIKVVKEENINQEQVIGEAYISFVIQFKLHTVPWRSQPMIYHQLSIRRWIAEPLERLPYRGASAYIGDNRRWLDGLDQPFCFIPLAMKRPGKKAQWSRAISELLKINDSSLPEPEALAQQPKYNWSAFGENPIGIQVAIAYDTRHRGDAPCIPGVSPLDLASLDRAIQERLPVLRVGEAVRIEPKQPDFWQLTSSPKTPMLRPEIVTPAVFRSPENSPNTILLLWETQECRDALIKELCRLLSLSASEQTKTYTTMTGVQGEAAIYKGKHGSICIKTQHVQDLTQRLDIDPSDKSKSRQQKRIHLMDERIKHIVSSLPKPEGLSGALIEIRPKKSYFPPESDPKLALRIGAMKAGYVNQHLHAVTARKKTGEEYVTPSAANRVQRAVSDLLRQFGILPAPLIAFDKDGIEPNVWLTCFYVLRRTRKTTASNKATTVVLMVRVNPVAGIVQLTTPSLFPTWVSYPEAMENLIYEKWDTDSYVNGTTTEINDEQKSSDIKQEQKLLNQFVADCLKDCLSTSIEKEQNPRVLFMVEAQNARKMLTWLQNPEFLANVLLEGLDLTEQEKNRLWVVRLRVANNSEVPVAIVKDSPGSRSSIGGVFRWQNVCDSAKNTVYLSLRKLLNTEQVLLRRSQSRLDNGSRPAGNPKLLEIAIVHYPGIERDQLAGLVHSLRNRWPYFADDVSLPFPFPFATLAKEYAVSAKDEVELEDLEELEDVEEFLQ</sequence>
<dbReference type="InterPro" id="IPR040496">
    <property type="entry name" value="MID_pPIWI_RE"/>
</dbReference>
<dbReference type="Proteomes" id="UP000076925">
    <property type="component" value="Unassembled WGS sequence"/>
</dbReference>
<feature type="domain" description="Prokaryotic pPIWI-RE MID" evidence="3">
    <location>
        <begin position="464"/>
        <end position="605"/>
    </location>
</feature>
<evidence type="ECO:0000259" key="1">
    <source>
        <dbReference type="Pfam" id="PF13032"/>
    </source>
</evidence>
<evidence type="ECO:0008006" key="6">
    <source>
        <dbReference type="Google" id="ProtNLM"/>
    </source>
</evidence>